<dbReference type="EMBL" id="PVSR01000013">
    <property type="protein sequence ID" value="PRW63508.1"/>
    <property type="molecule type" value="Genomic_DNA"/>
</dbReference>
<keyword evidence="1" id="KW-0521">NADP</keyword>
<dbReference type="SMART" id="SM00829">
    <property type="entry name" value="PKS_ER"/>
    <property type="match status" value="1"/>
</dbReference>
<accession>A0A2T0GWM5</accession>
<dbReference type="SUPFAM" id="SSF51735">
    <property type="entry name" value="NAD(P)-binding Rossmann-fold domains"/>
    <property type="match status" value="1"/>
</dbReference>
<dbReference type="Pfam" id="PF08240">
    <property type="entry name" value="ADH_N"/>
    <property type="match status" value="1"/>
</dbReference>
<gene>
    <name evidence="4" type="ORF">CEP50_09925</name>
</gene>
<reference evidence="4 5" key="1">
    <citation type="submission" date="2018-03" db="EMBL/GenBank/DDBJ databases">
        <title>Actinopolyspora mortivallis from Sahara, screening for active biomolecules.</title>
        <authorList>
            <person name="Selama O."/>
            <person name="Wellington E.M.H."/>
            <person name="Hacene H."/>
        </authorList>
    </citation>
    <scope>NUCLEOTIDE SEQUENCE [LARGE SCALE GENOMIC DNA]</scope>
    <source>
        <strain evidence="4 5">M5A</strain>
    </source>
</reference>
<dbReference type="InParanoid" id="A0A2T0GWM5"/>
<organism evidence="4 5">
    <name type="scientific">Actinopolyspora mortivallis</name>
    <dbReference type="NCBI Taxonomy" id="33906"/>
    <lineage>
        <taxon>Bacteria</taxon>
        <taxon>Bacillati</taxon>
        <taxon>Actinomycetota</taxon>
        <taxon>Actinomycetes</taxon>
        <taxon>Actinopolysporales</taxon>
        <taxon>Actinopolysporaceae</taxon>
        <taxon>Actinopolyspora</taxon>
    </lineage>
</organism>
<dbReference type="InterPro" id="IPR013154">
    <property type="entry name" value="ADH-like_N"/>
</dbReference>
<evidence type="ECO:0000313" key="4">
    <source>
        <dbReference type="EMBL" id="PRW63508.1"/>
    </source>
</evidence>
<keyword evidence="2" id="KW-0560">Oxidoreductase</keyword>
<sequence length="326" mass="34553">MNVMRAVLAHRHGVPEEVLDVLSDLPVPRPGDGQVLVRLHARPVNPADLLYVEGRYGRRADRFPTAVGFEGSGTVEAVGGGTSAPVGARVAVAARGTWGEYVLAGNDDLVLLPDELPHEVACQATINPVTALSLLDVLNLERGAALVHTAAASTVGRMLLPLAERAGIRCVCVVRGEERTEELIRLGARAVVDGGSEAVEDALREHTGGGADAALDAVGGELGSSVLRCVRSGGRFVSYGMLSGEPLRITPDSLVFDDIRVEGFWLPVHLARLTSAERSRLTERALALLSDPRCRPVVGQRFDLSEVRRAVALAGRSHRGKIVLTG</sequence>
<dbReference type="InterPro" id="IPR011032">
    <property type="entry name" value="GroES-like_sf"/>
</dbReference>
<evidence type="ECO:0000313" key="5">
    <source>
        <dbReference type="Proteomes" id="UP000239352"/>
    </source>
</evidence>
<feature type="domain" description="Enoyl reductase (ER)" evidence="3">
    <location>
        <begin position="20"/>
        <end position="324"/>
    </location>
</feature>
<evidence type="ECO:0000259" key="3">
    <source>
        <dbReference type="SMART" id="SM00829"/>
    </source>
</evidence>
<name>A0A2T0GWM5_ACTMO</name>
<evidence type="ECO:0000256" key="2">
    <source>
        <dbReference type="ARBA" id="ARBA00023002"/>
    </source>
</evidence>
<dbReference type="AlphaFoldDB" id="A0A2T0GWM5"/>
<protein>
    <recommendedName>
        <fullName evidence="3">Enoyl reductase (ER) domain-containing protein</fullName>
    </recommendedName>
</protein>
<dbReference type="Proteomes" id="UP000239352">
    <property type="component" value="Unassembled WGS sequence"/>
</dbReference>
<keyword evidence="5" id="KW-1185">Reference proteome</keyword>
<dbReference type="SUPFAM" id="SSF50129">
    <property type="entry name" value="GroES-like"/>
    <property type="match status" value="1"/>
</dbReference>
<evidence type="ECO:0000256" key="1">
    <source>
        <dbReference type="ARBA" id="ARBA00022857"/>
    </source>
</evidence>
<dbReference type="Gene3D" id="3.40.50.720">
    <property type="entry name" value="NAD(P)-binding Rossmann-like Domain"/>
    <property type="match status" value="1"/>
</dbReference>
<dbReference type="Gene3D" id="3.90.180.10">
    <property type="entry name" value="Medium-chain alcohol dehydrogenases, catalytic domain"/>
    <property type="match status" value="1"/>
</dbReference>
<dbReference type="PANTHER" id="PTHR48106:SF2">
    <property type="entry name" value="ZN2+-BINDING DEHYDROGENASE"/>
    <property type="match status" value="1"/>
</dbReference>
<dbReference type="Pfam" id="PF00107">
    <property type="entry name" value="ADH_zinc_N"/>
    <property type="match status" value="1"/>
</dbReference>
<comment type="caution">
    <text evidence="4">The sequence shown here is derived from an EMBL/GenBank/DDBJ whole genome shotgun (WGS) entry which is preliminary data.</text>
</comment>
<dbReference type="GO" id="GO:0016651">
    <property type="term" value="F:oxidoreductase activity, acting on NAD(P)H"/>
    <property type="evidence" value="ECO:0007669"/>
    <property type="project" value="TreeGrafter"/>
</dbReference>
<dbReference type="GO" id="GO:0070402">
    <property type="term" value="F:NADPH binding"/>
    <property type="evidence" value="ECO:0007669"/>
    <property type="project" value="TreeGrafter"/>
</dbReference>
<dbReference type="InterPro" id="IPR020843">
    <property type="entry name" value="ER"/>
</dbReference>
<dbReference type="InterPro" id="IPR013149">
    <property type="entry name" value="ADH-like_C"/>
</dbReference>
<dbReference type="STRING" id="1050202.GCA_000384035_01459"/>
<dbReference type="CDD" id="cd05282">
    <property type="entry name" value="ETR_like"/>
    <property type="match status" value="1"/>
</dbReference>
<dbReference type="PANTHER" id="PTHR48106">
    <property type="entry name" value="QUINONE OXIDOREDUCTASE PIG3-RELATED"/>
    <property type="match status" value="1"/>
</dbReference>
<dbReference type="InterPro" id="IPR036291">
    <property type="entry name" value="NAD(P)-bd_dom_sf"/>
</dbReference>
<proteinExistence type="predicted"/>